<keyword evidence="5" id="KW-0732">Signal</keyword>
<evidence type="ECO:0000256" key="6">
    <source>
        <dbReference type="ARBA" id="ARBA00023136"/>
    </source>
</evidence>
<evidence type="ECO:0000256" key="4">
    <source>
        <dbReference type="ARBA" id="ARBA00022692"/>
    </source>
</evidence>
<keyword evidence="9" id="KW-1185">Reference proteome</keyword>
<evidence type="ECO:0000313" key="9">
    <source>
        <dbReference type="Proteomes" id="UP000095672"/>
    </source>
</evidence>
<dbReference type="Proteomes" id="UP000095672">
    <property type="component" value="Chromosome"/>
</dbReference>
<dbReference type="PANTHER" id="PTHR35093">
    <property type="entry name" value="OUTER MEMBRANE PROTEIN NMB0088-RELATED"/>
    <property type="match status" value="1"/>
</dbReference>
<dbReference type="SUPFAM" id="SSF56935">
    <property type="entry name" value="Porins"/>
    <property type="match status" value="1"/>
</dbReference>
<keyword evidence="7" id="KW-0998">Cell outer membrane</keyword>
<sequence>MAKVKLFKHSSLSLPLAIGAVLVAPLAKAGGLMVWEIGTPTLGTAGAGWAAMPEDASTAFTNPAGTVWREETQLMASGQLLYGNLEFSNGGDSNVPGNDGGNAIEWFPGGGFFAAGRLNDDFGWGFTVAGNLGGSLDYDNGWHGRRFVTETDLIGMSLMPSISWKANDCLSVGLGLNLMTGYYRLESRPRAGLLGGDARLKYDDTDVAPGGNLGIIYKPMDSTTLGLDLTTEVSWEFSYNLKLGGFGPLFEPVFDRLNGRRLTIDMDMPKTATASLQQQLSGDTTLYANLNWQNWSNFGLVGIVIDNPNQTSATVNRNYDDTWHGSLGIRHQLRSGTLAGWALSAGLGYDSSMVENEFRTADVVVDEQWRLGLGARKEICPGLRMDVGYTLVWMGDTPIDQEGDPPFSPRLQGSYDDYSLNFFGASFQFEL</sequence>
<evidence type="ECO:0000256" key="1">
    <source>
        <dbReference type="ARBA" id="ARBA00004571"/>
    </source>
</evidence>
<dbReference type="Gene3D" id="2.40.160.60">
    <property type="entry name" value="Outer membrane protein transport protein (OMPP1/FadL/TodX)"/>
    <property type="match status" value="1"/>
</dbReference>
<dbReference type="InterPro" id="IPR005017">
    <property type="entry name" value="OMPP1/FadL/TodX"/>
</dbReference>
<keyword evidence="6" id="KW-0472">Membrane</keyword>
<dbReference type="RefSeq" id="WP_069948055.1">
    <property type="nucleotide sequence ID" value="NZ_CP014143.1"/>
</dbReference>
<evidence type="ECO:0000256" key="7">
    <source>
        <dbReference type="ARBA" id="ARBA00023237"/>
    </source>
</evidence>
<dbReference type="GO" id="GO:0009279">
    <property type="term" value="C:cell outer membrane"/>
    <property type="evidence" value="ECO:0007669"/>
    <property type="project" value="UniProtKB-SubCell"/>
</dbReference>
<dbReference type="STRING" id="1769779.AUP74_02757"/>
<dbReference type="EMBL" id="CP014143">
    <property type="protein sequence ID" value="AOS98152.1"/>
    <property type="molecule type" value="Genomic_DNA"/>
</dbReference>
<dbReference type="Pfam" id="PF03349">
    <property type="entry name" value="Toluene_X"/>
    <property type="match status" value="1"/>
</dbReference>
<dbReference type="AlphaFoldDB" id="A0A1C9WAI1"/>
<evidence type="ECO:0000256" key="2">
    <source>
        <dbReference type="ARBA" id="ARBA00008163"/>
    </source>
</evidence>
<comment type="subcellular location">
    <subcellularLocation>
        <location evidence="1">Cell outer membrane</location>
        <topology evidence="1">Multi-pass membrane protein</topology>
    </subcellularLocation>
</comment>
<protein>
    <submittedName>
        <fullName evidence="8">Outer membrane protein P1</fullName>
    </submittedName>
</protein>
<proteinExistence type="inferred from homology"/>
<dbReference type="PATRIC" id="fig|1769779.3.peg.2752"/>
<evidence type="ECO:0000256" key="3">
    <source>
        <dbReference type="ARBA" id="ARBA00022452"/>
    </source>
</evidence>
<organism evidence="8 9">
    <name type="scientific">Microbulbifer aggregans</name>
    <dbReference type="NCBI Taxonomy" id="1769779"/>
    <lineage>
        <taxon>Bacteria</taxon>
        <taxon>Pseudomonadati</taxon>
        <taxon>Pseudomonadota</taxon>
        <taxon>Gammaproteobacteria</taxon>
        <taxon>Cellvibrionales</taxon>
        <taxon>Microbulbiferaceae</taxon>
        <taxon>Microbulbifer</taxon>
    </lineage>
</organism>
<evidence type="ECO:0000313" key="8">
    <source>
        <dbReference type="EMBL" id="AOS98152.1"/>
    </source>
</evidence>
<dbReference type="KEGG" id="micc:AUP74_02757"/>
<evidence type="ECO:0000256" key="5">
    <source>
        <dbReference type="ARBA" id="ARBA00022729"/>
    </source>
</evidence>
<gene>
    <name evidence="8" type="primary">ompP1</name>
    <name evidence="8" type="ORF">AUP74_02757</name>
</gene>
<dbReference type="GO" id="GO:0015483">
    <property type="term" value="F:long-chain fatty acid transporting porin activity"/>
    <property type="evidence" value="ECO:0007669"/>
    <property type="project" value="TreeGrafter"/>
</dbReference>
<reference evidence="9" key="1">
    <citation type="submission" date="2016-01" db="EMBL/GenBank/DDBJ databases">
        <title>Complete genome sequence of Microbulbifer sp. CCB-MM1, a halophile isolated from Matang Mangrove Forest, Perak.</title>
        <authorList>
            <person name="Moh T.H."/>
            <person name="Dinesh B."/>
            <person name="Lau N.-S."/>
            <person name="Go F."/>
            <person name="Alexander Chong S.-C."/>
        </authorList>
    </citation>
    <scope>NUCLEOTIDE SEQUENCE [LARGE SCALE GENOMIC DNA]</scope>
    <source>
        <strain evidence="9">CCB-MM1</strain>
    </source>
</reference>
<comment type="similarity">
    <text evidence="2">Belongs to the OmpP1/FadL family.</text>
</comment>
<name>A0A1C9WAI1_9GAMM</name>
<keyword evidence="4" id="KW-0812">Transmembrane</keyword>
<dbReference type="OrthoDB" id="19849at2"/>
<dbReference type="PANTHER" id="PTHR35093:SF8">
    <property type="entry name" value="OUTER MEMBRANE PROTEIN NMB0088-RELATED"/>
    <property type="match status" value="1"/>
</dbReference>
<accession>A0A1C9WAI1</accession>
<keyword evidence="3" id="KW-1134">Transmembrane beta strand</keyword>